<protein>
    <submittedName>
        <fullName evidence="3">Os11g0229100 protein</fullName>
    </submittedName>
</protein>
<evidence type="ECO:0000259" key="2">
    <source>
        <dbReference type="Pfam" id="PF02826"/>
    </source>
</evidence>
<dbReference type="PaxDb" id="39947-A0A0P0Y0R1"/>
<accession>A0A0P0Y0R1</accession>
<dbReference type="Pfam" id="PF02826">
    <property type="entry name" value="2-Hacid_dh_C"/>
    <property type="match status" value="1"/>
</dbReference>
<name>A0A0P0Y0R1_ORYSJ</name>
<evidence type="ECO:0000313" key="4">
    <source>
        <dbReference type="Proteomes" id="UP000059680"/>
    </source>
</evidence>
<dbReference type="eggNOG" id="KOG0069">
    <property type="taxonomic scope" value="Eukaryota"/>
</dbReference>
<dbReference type="AlphaFoldDB" id="A0A0P0Y0R1"/>
<dbReference type="InParanoid" id="A0A0P0Y0R1"/>
<dbReference type="GO" id="GO:0016491">
    <property type="term" value="F:oxidoreductase activity"/>
    <property type="evidence" value="ECO:0007669"/>
    <property type="project" value="UniProtKB-KW"/>
</dbReference>
<dbReference type="PANTHER" id="PTHR10996">
    <property type="entry name" value="2-HYDROXYACID DEHYDROGENASE-RELATED"/>
    <property type="match status" value="1"/>
</dbReference>
<feature type="domain" description="D-isomer specific 2-hydroxyacid dehydrogenase NAD-binding" evidence="2">
    <location>
        <begin position="71"/>
        <end position="138"/>
    </location>
</feature>
<sequence length="139" mass="14522">VAPHVILIPSSFLSPLFSTPTLPIHAFLAAVAADADPPRVVLVFGGGSSRGVQVANAGGVYSTDVADYAVGLLFDVLGHVSVGDRYVRRGLWPERGDFVPLGSKIGGKRVGIIGLGNIGSAIARRLEAFGCVVSYHNRR</sequence>
<dbReference type="PROSITE" id="PS00065">
    <property type="entry name" value="D_2_HYDROXYACID_DH_1"/>
    <property type="match status" value="1"/>
</dbReference>
<keyword evidence="1" id="KW-0560">Oxidoreductase</keyword>
<dbReference type="Gene3D" id="3.40.50.720">
    <property type="entry name" value="NAD(P)-binding Rossmann-like Domain"/>
    <property type="match status" value="2"/>
</dbReference>
<evidence type="ECO:0000313" key="3">
    <source>
        <dbReference type="EMBL" id="BAT13315.1"/>
    </source>
</evidence>
<proteinExistence type="predicted"/>
<dbReference type="GO" id="GO:0051287">
    <property type="term" value="F:NAD binding"/>
    <property type="evidence" value="ECO:0007669"/>
    <property type="project" value="InterPro"/>
</dbReference>
<dbReference type="PANTHER" id="PTHR10996:SF158">
    <property type="entry name" value="OS04G0107300 PROTEIN"/>
    <property type="match status" value="1"/>
</dbReference>
<dbReference type="FunFam" id="3.40.50.720:FF:001289">
    <property type="entry name" value="Os11g0229100 protein"/>
    <property type="match status" value="1"/>
</dbReference>
<feature type="non-terminal residue" evidence="3">
    <location>
        <position position="1"/>
    </location>
</feature>
<evidence type="ECO:0000256" key="1">
    <source>
        <dbReference type="ARBA" id="ARBA00023002"/>
    </source>
</evidence>
<dbReference type="InterPro" id="IPR036291">
    <property type="entry name" value="NAD(P)-bd_dom_sf"/>
</dbReference>
<dbReference type="Gramene" id="Os11t0229100-01">
    <property type="protein sequence ID" value="Os11t0229100-01"/>
    <property type="gene ID" value="Os11g0229100"/>
</dbReference>
<dbReference type="SUPFAM" id="SSF51735">
    <property type="entry name" value="NAD(P)-binding Rossmann-fold domains"/>
    <property type="match status" value="1"/>
</dbReference>
<dbReference type="SMR" id="A0A0P0Y0R1"/>
<reference evidence="3 4" key="3">
    <citation type="journal article" date="2013" name="Rice">
        <title>Improvement of the Oryza sativa Nipponbare reference genome using next generation sequence and optical map data.</title>
        <authorList>
            <person name="Kawahara Y."/>
            <person name="de la Bastide M."/>
            <person name="Hamilton J.P."/>
            <person name="Kanamori H."/>
            <person name="McCombie W.R."/>
            <person name="Ouyang S."/>
            <person name="Schwartz D.C."/>
            <person name="Tanaka T."/>
            <person name="Wu J."/>
            <person name="Zhou S."/>
            <person name="Childs K.L."/>
            <person name="Davidson R.M."/>
            <person name="Lin H."/>
            <person name="Quesada-Ocampo L."/>
            <person name="Vaillancourt B."/>
            <person name="Sakai H."/>
            <person name="Lee S.S."/>
            <person name="Kim J."/>
            <person name="Numa H."/>
            <person name="Itoh T."/>
            <person name="Buell C.R."/>
            <person name="Matsumoto T."/>
        </authorList>
    </citation>
    <scope>NUCLEOTIDE SEQUENCE [LARGE SCALE GENOMIC DNA]</scope>
    <source>
        <strain evidence="4">cv. Nipponbare</strain>
    </source>
</reference>
<dbReference type="Proteomes" id="UP000059680">
    <property type="component" value="Chromosome 11"/>
</dbReference>
<gene>
    <name evidence="3" type="ordered locus">Os11g0229100</name>
    <name evidence="3" type="ORF">OSNPB_110229100</name>
</gene>
<keyword evidence="4" id="KW-1185">Reference proteome</keyword>
<dbReference type="InterPro" id="IPR029752">
    <property type="entry name" value="D-isomer_DH_CS1"/>
</dbReference>
<organism evidence="3 4">
    <name type="scientific">Oryza sativa subsp. japonica</name>
    <name type="common">Rice</name>
    <dbReference type="NCBI Taxonomy" id="39947"/>
    <lineage>
        <taxon>Eukaryota</taxon>
        <taxon>Viridiplantae</taxon>
        <taxon>Streptophyta</taxon>
        <taxon>Embryophyta</taxon>
        <taxon>Tracheophyta</taxon>
        <taxon>Spermatophyta</taxon>
        <taxon>Magnoliopsida</taxon>
        <taxon>Liliopsida</taxon>
        <taxon>Poales</taxon>
        <taxon>Poaceae</taxon>
        <taxon>BOP clade</taxon>
        <taxon>Oryzoideae</taxon>
        <taxon>Oryzeae</taxon>
        <taxon>Oryzinae</taxon>
        <taxon>Oryza</taxon>
        <taxon>Oryza sativa</taxon>
    </lineage>
</organism>
<dbReference type="InterPro" id="IPR006140">
    <property type="entry name" value="D-isomer_DH_NAD-bd"/>
</dbReference>
<dbReference type="InterPro" id="IPR050223">
    <property type="entry name" value="D-isomer_2-hydroxyacid_DH"/>
</dbReference>
<reference evidence="4" key="1">
    <citation type="journal article" date="2005" name="Nature">
        <title>The map-based sequence of the rice genome.</title>
        <authorList>
            <consortium name="International rice genome sequencing project (IRGSP)"/>
            <person name="Matsumoto T."/>
            <person name="Wu J."/>
            <person name="Kanamori H."/>
            <person name="Katayose Y."/>
            <person name="Fujisawa M."/>
            <person name="Namiki N."/>
            <person name="Mizuno H."/>
            <person name="Yamamoto K."/>
            <person name="Antonio B.A."/>
            <person name="Baba T."/>
            <person name="Sakata K."/>
            <person name="Nagamura Y."/>
            <person name="Aoki H."/>
            <person name="Arikawa K."/>
            <person name="Arita K."/>
            <person name="Bito T."/>
            <person name="Chiden Y."/>
            <person name="Fujitsuka N."/>
            <person name="Fukunaka R."/>
            <person name="Hamada M."/>
            <person name="Harada C."/>
            <person name="Hayashi A."/>
            <person name="Hijishita S."/>
            <person name="Honda M."/>
            <person name="Hosokawa S."/>
            <person name="Ichikawa Y."/>
            <person name="Idonuma A."/>
            <person name="Iijima M."/>
            <person name="Ikeda M."/>
            <person name="Ikeno M."/>
            <person name="Ito K."/>
            <person name="Ito S."/>
            <person name="Ito T."/>
            <person name="Ito Y."/>
            <person name="Ito Y."/>
            <person name="Iwabuchi A."/>
            <person name="Kamiya K."/>
            <person name="Karasawa W."/>
            <person name="Kurita K."/>
            <person name="Katagiri S."/>
            <person name="Kikuta A."/>
            <person name="Kobayashi H."/>
            <person name="Kobayashi N."/>
            <person name="Machita K."/>
            <person name="Maehara T."/>
            <person name="Masukawa M."/>
            <person name="Mizubayashi T."/>
            <person name="Mukai Y."/>
            <person name="Nagasaki H."/>
            <person name="Nagata Y."/>
            <person name="Naito S."/>
            <person name="Nakashima M."/>
            <person name="Nakama Y."/>
            <person name="Nakamichi Y."/>
            <person name="Nakamura M."/>
            <person name="Meguro A."/>
            <person name="Negishi M."/>
            <person name="Ohta I."/>
            <person name="Ohta T."/>
            <person name="Okamoto M."/>
            <person name="Ono N."/>
            <person name="Saji S."/>
            <person name="Sakaguchi M."/>
            <person name="Sakai K."/>
            <person name="Shibata M."/>
            <person name="Shimokawa T."/>
            <person name="Song J."/>
            <person name="Takazaki Y."/>
            <person name="Terasawa K."/>
            <person name="Tsugane M."/>
            <person name="Tsuji K."/>
            <person name="Ueda S."/>
            <person name="Waki K."/>
            <person name="Yamagata H."/>
            <person name="Yamamoto M."/>
            <person name="Yamamoto S."/>
            <person name="Yamane H."/>
            <person name="Yoshiki S."/>
            <person name="Yoshihara R."/>
            <person name="Yukawa K."/>
            <person name="Zhong H."/>
            <person name="Yano M."/>
            <person name="Yuan Q."/>
            <person name="Ouyang S."/>
            <person name="Liu J."/>
            <person name="Jones K.M."/>
            <person name="Gansberger K."/>
            <person name="Moffat K."/>
            <person name="Hill J."/>
            <person name="Bera J."/>
            <person name="Fadrosh D."/>
            <person name="Jin S."/>
            <person name="Johri S."/>
            <person name="Kim M."/>
            <person name="Overton L."/>
            <person name="Reardon M."/>
            <person name="Tsitrin T."/>
            <person name="Vuong H."/>
            <person name="Weaver B."/>
            <person name="Ciecko A."/>
            <person name="Tallon L."/>
            <person name="Jackson J."/>
            <person name="Pai G."/>
            <person name="Aken S.V."/>
            <person name="Utterback T."/>
            <person name="Reidmuller S."/>
            <person name="Feldblyum T."/>
            <person name="Hsiao J."/>
            <person name="Zismann V."/>
            <person name="Iobst S."/>
            <person name="de Vazeille A.R."/>
            <person name="Buell C.R."/>
            <person name="Ying K."/>
            <person name="Li Y."/>
            <person name="Lu T."/>
            <person name="Huang Y."/>
            <person name="Zhao Q."/>
            <person name="Feng Q."/>
            <person name="Zhang L."/>
            <person name="Zhu J."/>
            <person name="Weng Q."/>
            <person name="Mu J."/>
            <person name="Lu Y."/>
            <person name="Fan D."/>
            <person name="Liu Y."/>
            <person name="Guan J."/>
            <person name="Zhang Y."/>
            <person name="Yu S."/>
            <person name="Liu X."/>
            <person name="Zhang Y."/>
            <person name="Hong G."/>
            <person name="Han B."/>
            <person name="Choisne N."/>
            <person name="Demange N."/>
            <person name="Orjeda G."/>
            <person name="Samain S."/>
            <person name="Cattolico L."/>
            <person name="Pelletier E."/>
            <person name="Couloux A."/>
            <person name="Segurens B."/>
            <person name="Wincker P."/>
            <person name="D'Hont A."/>
            <person name="Scarpelli C."/>
            <person name="Weissenbach J."/>
            <person name="Salanoubat M."/>
            <person name="Quetier F."/>
            <person name="Yu Y."/>
            <person name="Kim H.R."/>
            <person name="Rambo T."/>
            <person name="Currie J."/>
            <person name="Collura K."/>
            <person name="Luo M."/>
            <person name="Yang T."/>
            <person name="Ammiraju J.S.S."/>
            <person name="Engler F."/>
            <person name="Soderlund C."/>
            <person name="Wing R.A."/>
            <person name="Palmer L.E."/>
            <person name="de la Bastide M."/>
            <person name="Spiegel L."/>
            <person name="Nascimento L."/>
            <person name="Zutavern T."/>
            <person name="O'Shaughnessy A."/>
            <person name="Dike S."/>
            <person name="Dedhia N."/>
            <person name="Preston R."/>
            <person name="Balija V."/>
            <person name="McCombie W.R."/>
            <person name="Chow T."/>
            <person name="Chen H."/>
            <person name="Chung M."/>
            <person name="Chen C."/>
            <person name="Shaw J."/>
            <person name="Wu H."/>
            <person name="Hsiao K."/>
            <person name="Chao Y."/>
            <person name="Chu M."/>
            <person name="Cheng C."/>
            <person name="Hour A."/>
            <person name="Lee P."/>
            <person name="Lin S."/>
            <person name="Lin Y."/>
            <person name="Liou J."/>
            <person name="Liu S."/>
            <person name="Hsing Y."/>
            <person name="Raghuvanshi S."/>
            <person name="Mohanty A."/>
            <person name="Bharti A.K."/>
            <person name="Gaur A."/>
            <person name="Gupta V."/>
            <person name="Kumar D."/>
            <person name="Ravi V."/>
            <person name="Vij S."/>
            <person name="Kapur A."/>
            <person name="Khurana P."/>
            <person name="Khurana P."/>
            <person name="Khurana J.P."/>
            <person name="Tyagi A.K."/>
            <person name="Gaikwad K."/>
            <person name="Singh A."/>
            <person name="Dalal V."/>
            <person name="Srivastava S."/>
            <person name="Dixit A."/>
            <person name="Pal A.K."/>
            <person name="Ghazi I.A."/>
            <person name="Yadav M."/>
            <person name="Pandit A."/>
            <person name="Bhargava A."/>
            <person name="Sureshbabu K."/>
            <person name="Batra K."/>
            <person name="Sharma T.R."/>
            <person name="Mohapatra T."/>
            <person name="Singh N.K."/>
            <person name="Messing J."/>
            <person name="Nelson A.B."/>
            <person name="Fuks G."/>
            <person name="Kavchok S."/>
            <person name="Keizer G."/>
            <person name="Linton E."/>
            <person name="Llaca V."/>
            <person name="Song R."/>
            <person name="Tanyolac B."/>
            <person name="Young S."/>
            <person name="Ho-Il K."/>
            <person name="Hahn J.H."/>
            <person name="Sangsakoo G."/>
            <person name="Vanavichit A."/>
            <person name="de Mattos Luiz.A.T."/>
            <person name="Zimmer P.D."/>
            <person name="Malone G."/>
            <person name="Dellagostin O."/>
            <person name="de Oliveira A.C."/>
            <person name="Bevan M."/>
            <person name="Bancroft I."/>
            <person name="Minx P."/>
            <person name="Cordum H."/>
            <person name="Wilson R."/>
            <person name="Cheng Z."/>
            <person name="Jin W."/>
            <person name="Jiang J."/>
            <person name="Leong S.A."/>
            <person name="Iwama H."/>
            <person name="Gojobori T."/>
            <person name="Itoh T."/>
            <person name="Niimura Y."/>
            <person name="Fujii Y."/>
            <person name="Habara T."/>
            <person name="Sakai H."/>
            <person name="Sato Y."/>
            <person name="Wilson G."/>
            <person name="Kumar K."/>
            <person name="McCouch S."/>
            <person name="Juretic N."/>
            <person name="Hoen D."/>
            <person name="Wright S."/>
            <person name="Bruskiewich R."/>
            <person name="Bureau T."/>
            <person name="Miyao A."/>
            <person name="Hirochika H."/>
            <person name="Nishikawa T."/>
            <person name="Kadowaki K."/>
            <person name="Sugiura M."/>
            <person name="Burr B."/>
            <person name="Sasaki T."/>
        </authorList>
    </citation>
    <scope>NUCLEOTIDE SEQUENCE [LARGE SCALE GENOMIC DNA]</scope>
    <source>
        <strain evidence="4">cv. Nipponbare</strain>
    </source>
</reference>
<dbReference type="STRING" id="39947.A0A0P0Y0R1"/>
<dbReference type="EMBL" id="AP014967">
    <property type="protein sequence ID" value="BAT13315.1"/>
    <property type="molecule type" value="Genomic_DNA"/>
</dbReference>
<reference evidence="3 4" key="2">
    <citation type="journal article" date="2013" name="Plant Cell Physiol.">
        <title>Rice Annotation Project Database (RAP-DB): an integrative and interactive database for rice genomics.</title>
        <authorList>
            <person name="Sakai H."/>
            <person name="Lee S.S."/>
            <person name="Tanaka T."/>
            <person name="Numa H."/>
            <person name="Kim J."/>
            <person name="Kawahara Y."/>
            <person name="Wakimoto H."/>
            <person name="Yang C.C."/>
            <person name="Iwamoto M."/>
            <person name="Abe T."/>
            <person name="Yamada Y."/>
            <person name="Muto A."/>
            <person name="Inokuchi H."/>
            <person name="Ikemura T."/>
            <person name="Matsumoto T."/>
            <person name="Sasaki T."/>
            <person name="Itoh T."/>
        </authorList>
    </citation>
    <scope>NUCLEOTIDE SEQUENCE [LARGE SCALE GENOMIC DNA]</scope>
    <source>
        <strain evidence="4">cv. Nipponbare</strain>
    </source>
</reference>